<evidence type="ECO:0000256" key="10">
    <source>
        <dbReference type="SAM" id="Phobius"/>
    </source>
</evidence>
<evidence type="ECO:0000256" key="2">
    <source>
        <dbReference type="ARBA" id="ARBA00007049"/>
    </source>
</evidence>
<reference evidence="11 12" key="1">
    <citation type="journal article" date="2024" name="Nat. Commun.">
        <title>Phylogenomics reveals the evolutionary origins of lichenization in chlorophyte algae.</title>
        <authorList>
            <person name="Puginier C."/>
            <person name="Libourel C."/>
            <person name="Otte J."/>
            <person name="Skaloud P."/>
            <person name="Haon M."/>
            <person name="Grisel S."/>
            <person name="Petersen M."/>
            <person name="Berrin J.G."/>
            <person name="Delaux P.M."/>
            <person name="Dal Grande F."/>
            <person name="Keller J."/>
        </authorList>
    </citation>
    <scope>NUCLEOTIDE SEQUENCE [LARGE SCALE GENOMIC DNA]</scope>
    <source>
        <strain evidence="11 12">SAG 2043</strain>
    </source>
</reference>
<feature type="transmembrane region" description="Helical" evidence="10">
    <location>
        <begin position="158"/>
        <end position="180"/>
    </location>
</feature>
<keyword evidence="3" id="KW-0408">Iron</keyword>
<feature type="transmembrane region" description="Helical" evidence="10">
    <location>
        <begin position="217"/>
        <end position="235"/>
    </location>
</feature>
<evidence type="ECO:0000256" key="3">
    <source>
        <dbReference type="ARBA" id="ARBA00022496"/>
    </source>
</evidence>
<evidence type="ECO:0000313" key="12">
    <source>
        <dbReference type="Proteomes" id="UP001489004"/>
    </source>
</evidence>
<dbReference type="AlphaFoldDB" id="A0AAW1R5A6"/>
<keyword evidence="3" id="KW-0406">Ion transport</keyword>
<feature type="region of interest" description="Disordered" evidence="9">
    <location>
        <begin position="25"/>
        <end position="48"/>
    </location>
</feature>
<evidence type="ECO:0000256" key="7">
    <source>
        <dbReference type="ARBA" id="ARBA00023136"/>
    </source>
</evidence>
<dbReference type="GO" id="GO:0030026">
    <property type="term" value="P:intracellular manganese ion homeostasis"/>
    <property type="evidence" value="ECO:0007669"/>
    <property type="project" value="InterPro"/>
</dbReference>
<name>A0AAW1R5A6_9CHLO</name>
<dbReference type="GO" id="GO:0006826">
    <property type="term" value="P:iron ion transport"/>
    <property type="evidence" value="ECO:0007669"/>
    <property type="project" value="UniProtKB-KW"/>
</dbReference>
<comment type="similarity">
    <text evidence="2">Belongs to the CCC1 family.</text>
</comment>
<keyword evidence="3" id="KW-0410">Iron transport</keyword>
<keyword evidence="12" id="KW-1185">Reference proteome</keyword>
<dbReference type="CDD" id="cd02432">
    <property type="entry name" value="Nodulin-21_like_1"/>
    <property type="match status" value="1"/>
</dbReference>
<keyword evidence="3" id="KW-0813">Transport</keyword>
<evidence type="ECO:0000256" key="6">
    <source>
        <dbReference type="ARBA" id="ARBA00022989"/>
    </source>
</evidence>
<comment type="caution">
    <text evidence="11">The sequence shown here is derived from an EMBL/GenBank/DDBJ whole genome shotgun (WGS) entry which is preliminary data.</text>
</comment>
<keyword evidence="6 10" id="KW-1133">Transmembrane helix</keyword>
<dbReference type="Pfam" id="PF01988">
    <property type="entry name" value="VIT1"/>
    <property type="match status" value="1"/>
</dbReference>
<comment type="subcellular location">
    <subcellularLocation>
        <location evidence="1">Vacuole membrane</location>
        <topology evidence="1">Multi-pass membrane protein</topology>
    </subcellularLocation>
</comment>
<evidence type="ECO:0000256" key="1">
    <source>
        <dbReference type="ARBA" id="ARBA00004128"/>
    </source>
</evidence>
<dbReference type="Proteomes" id="UP001489004">
    <property type="component" value="Unassembled WGS sequence"/>
</dbReference>
<dbReference type="EMBL" id="JALJOR010000001">
    <property type="protein sequence ID" value="KAK9828808.1"/>
    <property type="molecule type" value="Genomic_DNA"/>
</dbReference>
<keyword evidence="7 10" id="KW-0472">Membrane</keyword>
<keyword evidence="4" id="KW-0926">Vacuole</keyword>
<evidence type="ECO:0000256" key="9">
    <source>
        <dbReference type="SAM" id="MobiDB-lite"/>
    </source>
</evidence>
<comment type="catalytic activity">
    <reaction evidence="8">
        <text>Fe(2+)(in) = Fe(2+)(out)</text>
        <dbReference type="Rhea" id="RHEA:28486"/>
        <dbReference type="ChEBI" id="CHEBI:29033"/>
    </reaction>
    <physiologicalReaction direction="left-to-right" evidence="8">
        <dbReference type="Rhea" id="RHEA:28487"/>
    </physiologicalReaction>
</comment>
<sequence>MEGEGSTSLQEVITVGNPVHQAAHLQHRHAPAAEGHHETEYEELPDEHSESLHTLVLAGVAGLVGGALSMACGEYISVSSQRDAEEADVEKERKEQAKGPQARLHELEELAQIYENRGLSPGLARQVAVELTEKDVIKAHARDELGIDLDDMSNPAQAAIGSALSFTVGAGIPLLASAFIQDYRYRLISLVLASTAALAFFGSLGAVLGGASTLKGGARVVVGGWLAMGITYGIGRAFPSGYATH</sequence>
<dbReference type="InterPro" id="IPR008217">
    <property type="entry name" value="Ccc1_fam"/>
</dbReference>
<organism evidence="11 12">
    <name type="scientific">[Myrmecia] bisecta</name>
    <dbReference type="NCBI Taxonomy" id="41462"/>
    <lineage>
        <taxon>Eukaryota</taxon>
        <taxon>Viridiplantae</taxon>
        <taxon>Chlorophyta</taxon>
        <taxon>core chlorophytes</taxon>
        <taxon>Trebouxiophyceae</taxon>
        <taxon>Trebouxiales</taxon>
        <taxon>Trebouxiaceae</taxon>
        <taxon>Myrmecia</taxon>
    </lineage>
</organism>
<evidence type="ECO:0000256" key="8">
    <source>
        <dbReference type="ARBA" id="ARBA00044464"/>
    </source>
</evidence>
<dbReference type="GO" id="GO:0005774">
    <property type="term" value="C:vacuolar membrane"/>
    <property type="evidence" value="ECO:0007669"/>
    <property type="project" value="UniProtKB-SubCell"/>
</dbReference>
<keyword evidence="5 10" id="KW-0812">Transmembrane</keyword>
<gene>
    <name evidence="11" type="ORF">WJX72_002170</name>
</gene>
<evidence type="ECO:0000256" key="4">
    <source>
        <dbReference type="ARBA" id="ARBA00022554"/>
    </source>
</evidence>
<dbReference type="PANTHER" id="PTHR31851">
    <property type="entry name" value="FE(2+)/MN(2+) TRANSPORTER PCL1"/>
    <property type="match status" value="1"/>
</dbReference>
<dbReference type="GO" id="GO:0005384">
    <property type="term" value="F:manganese ion transmembrane transporter activity"/>
    <property type="evidence" value="ECO:0007669"/>
    <property type="project" value="InterPro"/>
</dbReference>
<evidence type="ECO:0000256" key="5">
    <source>
        <dbReference type="ARBA" id="ARBA00022692"/>
    </source>
</evidence>
<protein>
    <submittedName>
        <fullName evidence="11">Uncharacterized protein</fullName>
    </submittedName>
</protein>
<proteinExistence type="inferred from homology"/>
<accession>A0AAW1R5A6</accession>
<feature type="transmembrane region" description="Helical" evidence="10">
    <location>
        <begin position="187"/>
        <end position="211"/>
    </location>
</feature>
<evidence type="ECO:0000313" key="11">
    <source>
        <dbReference type="EMBL" id="KAK9828808.1"/>
    </source>
</evidence>